<name>A0AC59Y415_RANTA</name>
<reference evidence="1" key="2">
    <citation type="submission" date="2025-03" db="EMBL/GenBank/DDBJ databases">
        <authorList>
            <consortium name="ELIXIR-Norway"/>
            <consortium name="Elixir Norway"/>
        </authorList>
    </citation>
    <scope>NUCLEOTIDE SEQUENCE</scope>
</reference>
<proteinExistence type="predicted"/>
<protein>
    <submittedName>
        <fullName evidence="1">Uncharacterized protein</fullName>
    </submittedName>
</protein>
<accession>A0AC59Y415</accession>
<reference evidence="1" key="1">
    <citation type="submission" date="2023-05" db="EMBL/GenBank/DDBJ databases">
        <authorList>
            <consortium name="ELIXIR-Norway"/>
        </authorList>
    </citation>
    <scope>NUCLEOTIDE SEQUENCE</scope>
</reference>
<gene>
    <name evidence="1" type="ORF">MRATA1EN22A_LOCUS1539</name>
</gene>
<dbReference type="Proteomes" id="UP001162501">
    <property type="component" value="Chromosome 1"/>
</dbReference>
<organism evidence="1 2">
    <name type="scientific">Rangifer tarandus platyrhynchus</name>
    <name type="common">Svalbard reindeer</name>
    <dbReference type="NCBI Taxonomy" id="3082113"/>
    <lineage>
        <taxon>Eukaryota</taxon>
        <taxon>Metazoa</taxon>
        <taxon>Chordata</taxon>
        <taxon>Craniata</taxon>
        <taxon>Vertebrata</taxon>
        <taxon>Euteleostomi</taxon>
        <taxon>Mammalia</taxon>
        <taxon>Eutheria</taxon>
        <taxon>Laurasiatheria</taxon>
        <taxon>Artiodactyla</taxon>
        <taxon>Ruminantia</taxon>
        <taxon>Pecora</taxon>
        <taxon>Cervidae</taxon>
        <taxon>Odocoileinae</taxon>
        <taxon>Rangifer</taxon>
    </lineage>
</organism>
<evidence type="ECO:0000313" key="1">
    <source>
        <dbReference type="EMBL" id="CAM9365060.1"/>
    </source>
</evidence>
<evidence type="ECO:0000313" key="2">
    <source>
        <dbReference type="Proteomes" id="UP001162501"/>
    </source>
</evidence>
<dbReference type="EMBL" id="OX596085">
    <property type="protein sequence ID" value="CAM9365060.1"/>
    <property type="molecule type" value="Genomic_DNA"/>
</dbReference>
<sequence>MGPLGVQGNRAVGDCAEVLHGPSGCPVFSDDATQLQMQLRIDPFSTISSQEQLFPANAGLSVGELAPRAPAAPASVDPSLQDLAGTRGRAAGGALLDSSRQIQQLPLTLRGHCKGTSVCQADPRPDCCKAQRGDSSEDPELLPGDPPSQEGPIASLRAPPAHCPSPLMPWSLTPGPPCRTEALPAVLFDDDNQNQMFLQTGEGPRPGLRTVPLGAGQGPWSCRDPVGPRATLRWAPGAPARAAGPGAARSGLASCCPCSVPHVPSLGSVTPGVAPLQAGLVIALLGFPRA</sequence>